<organism evidence="2 3">
    <name type="scientific">Xylanibacter ruminicola</name>
    <name type="common">Prevotella ruminicola</name>
    <dbReference type="NCBI Taxonomy" id="839"/>
    <lineage>
        <taxon>Bacteria</taxon>
        <taxon>Pseudomonadati</taxon>
        <taxon>Bacteroidota</taxon>
        <taxon>Bacteroidia</taxon>
        <taxon>Bacteroidales</taxon>
        <taxon>Prevotellaceae</taxon>
        <taxon>Xylanibacter</taxon>
    </lineage>
</organism>
<dbReference type="RefSeq" id="WP_175549533.1">
    <property type="nucleotide sequence ID" value="NZ_FRBD01000035.1"/>
</dbReference>
<gene>
    <name evidence="2" type="ORF">SAMN05216463_13515</name>
</gene>
<reference evidence="2 3" key="1">
    <citation type="submission" date="2016-11" db="EMBL/GenBank/DDBJ databases">
        <authorList>
            <person name="Jaros S."/>
            <person name="Januszkiewicz K."/>
            <person name="Wedrychowicz H."/>
        </authorList>
    </citation>
    <scope>NUCLEOTIDE SEQUENCE [LARGE SCALE GENOMIC DNA]</scope>
    <source>
        <strain evidence="2 3">KHT3</strain>
    </source>
</reference>
<dbReference type="Pfam" id="PF03374">
    <property type="entry name" value="ANT"/>
    <property type="match status" value="1"/>
</dbReference>
<evidence type="ECO:0000313" key="3">
    <source>
        <dbReference type="Proteomes" id="UP000184130"/>
    </source>
</evidence>
<sequence>MTTEEKKMMQPAQDYIRKLQQNRNAGTDDCMLSSDLAREMGITAPDLHHYLIDVGFLFRERSTYELKLSKDYAGLGYAKTRSHFRYSQKGELIETRFPVWTEKGQEYIKDLIQGKGTNKGKKVKK</sequence>
<evidence type="ECO:0000313" key="2">
    <source>
        <dbReference type="EMBL" id="SHL23330.1"/>
    </source>
</evidence>
<proteinExistence type="predicted"/>
<dbReference type="InterPro" id="IPR005039">
    <property type="entry name" value="Ant_C"/>
</dbReference>
<evidence type="ECO:0000259" key="1">
    <source>
        <dbReference type="Pfam" id="PF03374"/>
    </source>
</evidence>
<feature type="domain" description="Antirepressor protein C-terminal" evidence="1">
    <location>
        <begin position="23"/>
        <end position="113"/>
    </location>
</feature>
<dbReference type="AlphaFoldDB" id="A0A1M6YYX1"/>
<name>A0A1M6YYX1_XYLRU</name>
<protein>
    <submittedName>
        <fullName evidence="2">Phage antirepressor protein KilAC domain-containing protein</fullName>
    </submittedName>
</protein>
<accession>A0A1M6YYX1</accession>
<dbReference type="GO" id="GO:0003677">
    <property type="term" value="F:DNA binding"/>
    <property type="evidence" value="ECO:0007669"/>
    <property type="project" value="InterPro"/>
</dbReference>
<dbReference type="Proteomes" id="UP000184130">
    <property type="component" value="Unassembled WGS sequence"/>
</dbReference>
<dbReference type="EMBL" id="FRBD01000035">
    <property type="protein sequence ID" value="SHL23330.1"/>
    <property type="molecule type" value="Genomic_DNA"/>
</dbReference>